<dbReference type="OrthoDB" id="10267654at2759"/>
<evidence type="ECO:0000256" key="9">
    <source>
        <dbReference type="ARBA" id="ARBA00023136"/>
    </source>
</evidence>
<keyword evidence="7" id="KW-1133">Transmembrane helix</keyword>
<feature type="compositionally biased region" description="Basic and acidic residues" evidence="12">
    <location>
        <begin position="100"/>
        <end position="116"/>
    </location>
</feature>
<feature type="compositionally biased region" description="Low complexity" evidence="12">
    <location>
        <begin position="196"/>
        <end position="221"/>
    </location>
</feature>
<gene>
    <name evidence="15" type="ORF">SeLEV6574_g03366</name>
</gene>
<comment type="subcellular location">
    <subcellularLocation>
        <location evidence="1 11">Mitochondrion inner membrane</location>
        <topology evidence="1 11">Single-pass membrane protein</topology>
    </subcellularLocation>
</comment>
<comment type="function">
    <text evidence="10 11">Plays a role in maintaining the mitochondrial genome and in controlling the mtDNA escape. Involved in the regulation of mtDNA nucleotide structure and number. May have a dispensable role in early maturation of pre-rRNA.</text>
</comment>
<dbReference type="Pfam" id="PF10443">
    <property type="entry name" value="RNA12"/>
    <property type="match status" value="1"/>
</dbReference>
<dbReference type="Gene3D" id="3.30.70.330">
    <property type="match status" value="1"/>
</dbReference>
<dbReference type="PANTHER" id="PTHR32198:SF2">
    <property type="entry name" value="MITOCHONDRIAL ESCAPE PROTEIN 2"/>
    <property type="match status" value="1"/>
</dbReference>
<feature type="compositionally biased region" description="Polar residues" evidence="12">
    <location>
        <begin position="169"/>
        <end position="187"/>
    </location>
</feature>
<sequence>MPVQSPNARIQEQNTQNINHKVKAAKTDDWPSFWMLDRNRIFAGPINKSQKIDIKDFAVDGAAGKLDGTLLKQPVSSYGTGNQTFKSTSPQSPPPAESSILKRPDRHYDDTAKAKTQETKFGFSTFSIDFSKSDPVKASPQPTTIEADSVKIAPSSALTISEDSRARSDTATSPNTLYDNANSSDASSIPPHARVPPSSSGSASSGAASIGGNNDSSNSSTPTPPTALPMSPPAAAPALAQVIPPARTLHGMVWFDGIFPLKITKWDLRYYFIVKYCHWVPSTIDTEHLKLLPPKFPAPFKVEKVDPNIKDGGMMLYFEYHGKCIREAVEVIQAHLKQAKVAGPFSLRRVRAFEVKGDPFIEDLEYRIPSNRLRVEFSGPDIGIERLYKEFRVFGRITDIFPMPPSSKDQPRYAIVQFRKYRSAASARNCLYGEEFQGEGTNAPTKIRLTYERPLNEGMLWTWITLHPRLSLPVIIAILATLSYLIFEPIRVFFVENHIDEKYSLKRLYSVIRPYTTSAGKFADKTVGFLLGLTPKTEGESSKVQEWEVERERLQGVLAETPETVILVQGVQGNGKTELVKDATERFQYQLYINLDEIIGQSESVMLQRLASQTGYFPLFGFWNNMSSLVDTLITSTTGAKAGLSSTSDVQCRKILETVTAALGRILAAQRISIEATLGKHANDATPLPPPELDYPLVVIDGFLSKEKSGAKAHAYLYDLIAEWGVVVSENGIAHVVFVTDNPSAHKSLTRQTNSRPVVQITLSDASLESSLSYVLRRLGFGFNAAELKPLVEGLGGRISDLEVFVRKIRSGSKPGDAYTDIVGRAVSELRKVGLGEDLEDSGKMQWTQPQLWQLVTLLAEHDEVGYDEVRFSPLFKGDETALHALERTGLIVLMQDQCRPYRIKPGRPVFRVAFQTMLNDFKLVATMGILTVKTLMSEEEIKVKAAEREMVDLAAVLSTRALPATAARELEERVTTVAQVIKTSNSKLNGWDADIKKYRAILAKY</sequence>
<evidence type="ECO:0000259" key="13">
    <source>
        <dbReference type="Pfam" id="PF00076"/>
    </source>
</evidence>
<evidence type="ECO:0000256" key="4">
    <source>
        <dbReference type="ARBA" id="ARBA00022692"/>
    </source>
</evidence>
<evidence type="ECO:0000256" key="12">
    <source>
        <dbReference type="SAM" id="MobiDB-lite"/>
    </source>
</evidence>
<evidence type="ECO:0000256" key="7">
    <source>
        <dbReference type="ARBA" id="ARBA00022989"/>
    </source>
</evidence>
<comment type="similarity">
    <text evidence="2 11">Belongs to the YME2 family.</text>
</comment>
<evidence type="ECO:0000259" key="14">
    <source>
        <dbReference type="Pfam" id="PF10443"/>
    </source>
</evidence>
<keyword evidence="9" id="KW-0472">Membrane</keyword>
<accession>A0A507D3V5</accession>
<dbReference type="AlphaFoldDB" id="A0A507D3V5"/>
<keyword evidence="11" id="KW-0507">mRNA processing</keyword>
<dbReference type="InterPro" id="IPR012677">
    <property type="entry name" value="Nucleotide-bd_a/b_plait_sf"/>
</dbReference>
<organism evidence="15 16">
    <name type="scientific">Synchytrium endobioticum</name>
    <dbReference type="NCBI Taxonomy" id="286115"/>
    <lineage>
        <taxon>Eukaryota</taxon>
        <taxon>Fungi</taxon>
        <taxon>Fungi incertae sedis</taxon>
        <taxon>Chytridiomycota</taxon>
        <taxon>Chytridiomycota incertae sedis</taxon>
        <taxon>Chytridiomycetes</taxon>
        <taxon>Synchytriales</taxon>
        <taxon>Synchytriaceae</taxon>
        <taxon>Synchytrium</taxon>
    </lineage>
</organism>
<feature type="region of interest" description="Disordered" evidence="12">
    <location>
        <begin position="70"/>
        <end position="116"/>
    </location>
</feature>
<dbReference type="InterPro" id="IPR039627">
    <property type="entry name" value="Yme2_C"/>
</dbReference>
<evidence type="ECO:0000256" key="2">
    <source>
        <dbReference type="ARBA" id="ARBA00010320"/>
    </source>
</evidence>
<keyword evidence="11" id="KW-0694">RNA-binding</keyword>
<keyword evidence="6" id="KW-0809">Transit peptide</keyword>
<dbReference type="PANTHER" id="PTHR32198">
    <property type="entry name" value="MITOCHONDRIAL ESCAPE PROTEIN 2"/>
    <property type="match status" value="1"/>
</dbReference>
<keyword evidence="4" id="KW-0812">Transmembrane</keyword>
<dbReference type="SUPFAM" id="SSF54928">
    <property type="entry name" value="RNA-binding domain, RBD"/>
    <property type="match status" value="1"/>
</dbReference>
<dbReference type="GO" id="GO:0003723">
    <property type="term" value="F:RNA binding"/>
    <property type="evidence" value="ECO:0007669"/>
    <property type="project" value="UniProtKB-UniRule"/>
</dbReference>
<dbReference type="InterPro" id="IPR035979">
    <property type="entry name" value="RBD_domain_sf"/>
</dbReference>
<proteinExistence type="inferred from homology"/>
<evidence type="ECO:0000256" key="1">
    <source>
        <dbReference type="ARBA" id="ARBA00004434"/>
    </source>
</evidence>
<evidence type="ECO:0000256" key="6">
    <source>
        <dbReference type="ARBA" id="ARBA00022946"/>
    </source>
</evidence>
<evidence type="ECO:0000313" key="16">
    <source>
        <dbReference type="Proteomes" id="UP000320475"/>
    </source>
</evidence>
<evidence type="ECO:0000256" key="5">
    <source>
        <dbReference type="ARBA" id="ARBA00022792"/>
    </source>
</evidence>
<feature type="domain" description="RRM" evidence="13">
    <location>
        <begin position="381"/>
        <end position="438"/>
    </location>
</feature>
<feature type="region of interest" description="Disordered" evidence="12">
    <location>
        <begin position="156"/>
        <end position="233"/>
    </location>
</feature>
<feature type="domain" description="Mitochondrial escape protein 2 C-terminal" evidence="14">
    <location>
        <begin position="552"/>
        <end position="955"/>
    </location>
</feature>
<dbReference type="GO" id="GO:0006397">
    <property type="term" value="P:mRNA processing"/>
    <property type="evidence" value="ECO:0007669"/>
    <property type="project" value="UniProtKB-UniRule"/>
</dbReference>
<dbReference type="InterPro" id="IPR000504">
    <property type="entry name" value="RRM_dom"/>
</dbReference>
<dbReference type="EMBL" id="QEAM01000112">
    <property type="protein sequence ID" value="TPX46153.1"/>
    <property type="molecule type" value="Genomic_DNA"/>
</dbReference>
<keyword evidence="5 11" id="KW-0999">Mitochondrion inner membrane</keyword>
<evidence type="ECO:0000313" key="15">
    <source>
        <dbReference type="EMBL" id="TPX46153.1"/>
    </source>
</evidence>
<evidence type="ECO:0000256" key="11">
    <source>
        <dbReference type="RuleBase" id="RU367108"/>
    </source>
</evidence>
<dbReference type="GO" id="GO:0005743">
    <property type="term" value="C:mitochondrial inner membrane"/>
    <property type="evidence" value="ECO:0007669"/>
    <property type="project" value="UniProtKB-SubCell"/>
</dbReference>
<protein>
    <recommendedName>
        <fullName evidence="3 11">Mitochondrial escape protein 2</fullName>
    </recommendedName>
</protein>
<name>A0A507D3V5_9FUNG</name>
<dbReference type="VEuPathDB" id="FungiDB:SeMB42_g07699"/>
<comment type="caution">
    <text evidence="15">The sequence shown here is derived from an EMBL/GenBank/DDBJ whole genome shotgun (WGS) entry which is preliminary data.</text>
</comment>
<dbReference type="InterPro" id="IPR018850">
    <property type="entry name" value="Mt_escape_2_C"/>
</dbReference>
<evidence type="ECO:0000256" key="3">
    <source>
        <dbReference type="ARBA" id="ARBA00020222"/>
    </source>
</evidence>
<evidence type="ECO:0000256" key="8">
    <source>
        <dbReference type="ARBA" id="ARBA00023128"/>
    </source>
</evidence>
<keyword evidence="8 11" id="KW-0496">Mitochondrion</keyword>
<dbReference type="Pfam" id="PF00076">
    <property type="entry name" value="RRM_1"/>
    <property type="match status" value="1"/>
</dbReference>
<feature type="compositionally biased region" description="Pro residues" evidence="12">
    <location>
        <begin position="222"/>
        <end position="233"/>
    </location>
</feature>
<reference evidence="15 16" key="1">
    <citation type="journal article" date="2019" name="Sci. Rep.">
        <title>Comparative genomics of chytrid fungi reveal insights into the obligate biotrophic and pathogenic lifestyle of Synchytrium endobioticum.</title>
        <authorList>
            <person name="van de Vossenberg B.T.L.H."/>
            <person name="Warris S."/>
            <person name="Nguyen H.D.T."/>
            <person name="van Gent-Pelzer M.P.E."/>
            <person name="Joly D.L."/>
            <person name="van de Geest H.C."/>
            <person name="Bonants P.J.M."/>
            <person name="Smith D.S."/>
            <person name="Levesque C.A."/>
            <person name="van der Lee T.A.J."/>
        </authorList>
    </citation>
    <scope>NUCLEOTIDE SEQUENCE [LARGE SCALE GENOMIC DNA]</scope>
    <source>
        <strain evidence="15 16">LEV6574</strain>
    </source>
</reference>
<feature type="compositionally biased region" description="Polar residues" evidence="12">
    <location>
        <begin position="74"/>
        <end position="90"/>
    </location>
</feature>
<dbReference type="Proteomes" id="UP000320475">
    <property type="component" value="Unassembled WGS sequence"/>
</dbReference>
<evidence type="ECO:0000256" key="10">
    <source>
        <dbReference type="ARBA" id="ARBA00025276"/>
    </source>
</evidence>